<evidence type="ECO:0000313" key="3">
    <source>
        <dbReference type="EMBL" id="KAL1639611.1"/>
    </source>
</evidence>
<evidence type="ECO:0000313" key="4">
    <source>
        <dbReference type="Proteomes" id="UP001521184"/>
    </source>
</evidence>
<evidence type="ECO:0000259" key="2">
    <source>
        <dbReference type="Pfam" id="PF06985"/>
    </source>
</evidence>
<dbReference type="PANTHER" id="PTHR33112:SF16">
    <property type="entry name" value="HETEROKARYON INCOMPATIBILITY DOMAIN-CONTAINING PROTEIN"/>
    <property type="match status" value="1"/>
</dbReference>
<dbReference type="Pfam" id="PF06985">
    <property type="entry name" value="HET"/>
    <property type="match status" value="1"/>
</dbReference>
<keyword evidence="4" id="KW-1185">Reference proteome</keyword>
<evidence type="ECO:0000256" key="1">
    <source>
        <dbReference type="SAM" id="MobiDB-lite"/>
    </source>
</evidence>
<proteinExistence type="predicted"/>
<dbReference type="EMBL" id="JAKEKT020000061">
    <property type="protein sequence ID" value="KAL1639611.1"/>
    <property type="molecule type" value="Genomic_DNA"/>
</dbReference>
<organism evidence="3 4">
    <name type="scientific">Diplodia intermedia</name>
    <dbReference type="NCBI Taxonomy" id="856260"/>
    <lineage>
        <taxon>Eukaryota</taxon>
        <taxon>Fungi</taxon>
        <taxon>Dikarya</taxon>
        <taxon>Ascomycota</taxon>
        <taxon>Pezizomycotina</taxon>
        <taxon>Dothideomycetes</taxon>
        <taxon>Dothideomycetes incertae sedis</taxon>
        <taxon>Botryosphaeriales</taxon>
        <taxon>Botryosphaeriaceae</taxon>
        <taxon>Diplodia</taxon>
    </lineage>
</organism>
<feature type="region of interest" description="Disordered" evidence="1">
    <location>
        <begin position="209"/>
        <end position="228"/>
    </location>
</feature>
<feature type="compositionally biased region" description="Low complexity" evidence="1">
    <location>
        <begin position="209"/>
        <end position="220"/>
    </location>
</feature>
<feature type="domain" description="Heterokaryon incompatibility" evidence="2">
    <location>
        <begin position="368"/>
        <end position="502"/>
    </location>
</feature>
<protein>
    <recommendedName>
        <fullName evidence="2">Heterokaryon incompatibility domain-containing protein</fullName>
    </recommendedName>
</protein>
<sequence length="575" mass="64019">MPSPDPVLSLRLRQGVSAGNDILQLHRPSFDNYNNLQITTFSSKRTVILSCCGLRSDSQLDIDAALNAGLLELVGDQRQHSRDQHAAAPPGELAVPPRPSPEGSQLLAGLEIGDSASWKDSLEVGTTYVLRFAADDGDDGRKAWCRYADDDSNEKLPVALDRSSSIRFNVWADAAPPAFSAIFGVEPPVAHRSGSPPFRFIVELTCDSSSSSSPASDGSSNDQQPRPVTVCTQRTSFGANLPVSGRGLNSVEQLVHCVDVASGTEPDWPARFECFDSDPWGAFPPADQFVELAPGATWRFEYTLDRAAGLGELVTGNRYRVEMADEAKEGFGMWMMGSKKDLLRGSVEERKERYSFVLEENLPPRIQYIAIRYCSDRKPAEKMLRLIQANVEILKFGDHLKIISELRTPYLWIERLYIIQNSVSDWVQEASLMQSVYSATNLTICAHGAFKDVGGYFFMHDPFCISPAILALDSPHFIGKFGATWAKRFTSPVTKRAWVLQEQLLSPRNLYFSYEQVFWEWTRAATYYETYPHGIPATAATARVVGPESPRRSGGAHRVGCWRHPRRSWRILGMI</sequence>
<reference evidence="3 4" key="1">
    <citation type="journal article" date="2023" name="Plant Dis.">
        <title>First Report of Diplodia intermedia Causing Canker and Dieback Diseases on Apple Trees in Canada.</title>
        <authorList>
            <person name="Ellouze W."/>
            <person name="Ilyukhin E."/>
            <person name="Sulman M."/>
            <person name="Ali S."/>
        </authorList>
    </citation>
    <scope>NUCLEOTIDE SEQUENCE [LARGE SCALE GENOMIC DNA]</scope>
    <source>
        <strain evidence="3 4">M45-28</strain>
    </source>
</reference>
<gene>
    <name evidence="3" type="ORF">SLS58_007811</name>
</gene>
<dbReference type="PANTHER" id="PTHR33112">
    <property type="entry name" value="DOMAIN PROTEIN, PUTATIVE-RELATED"/>
    <property type="match status" value="1"/>
</dbReference>
<name>A0ABR3TJQ8_9PEZI</name>
<feature type="region of interest" description="Disordered" evidence="1">
    <location>
        <begin position="77"/>
        <end position="105"/>
    </location>
</feature>
<comment type="caution">
    <text evidence="3">The sequence shown here is derived from an EMBL/GenBank/DDBJ whole genome shotgun (WGS) entry which is preliminary data.</text>
</comment>
<accession>A0ABR3TJQ8</accession>
<dbReference type="InterPro" id="IPR010730">
    <property type="entry name" value="HET"/>
</dbReference>
<dbReference type="Proteomes" id="UP001521184">
    <property type="component" value="Unassembled WGS sequence"/>
</dbReference>